<accession>A0ABS6AIL2</accession>
<gene>
    <name evidence="2" type="ORF">KNW02_09920</name>
</gene>
<feature type="transmembrane region" description="Helical" evidence="1">
    <location>
        <begin position="70"/>
        <end position="95"/>
    </location>
</feature>
<protein>
    <recommendedName>
        <fullName evidence="4">Yip1 domain-containing protein</fullName>
    </recommendedName>
</protein>
<organism evidence="2 3">
    <name type="scientific">Paracoccus marinaquae</name>
    <dbReference type="NCBI Taxonomy" id="2841926"/>
    <lineage>
        <taxon>Bacteria</taxon>
        <taxon>Pseudomonadati</taxon>
        <taxon>Pseudomonadota</taxon>
        <taxon>Alphaproteobacteria</taxon>
        <taxon>Rhodobacterales</taxon>
        <taxon>Paracoccaceae</taxon>
        <taxon>Paracoccus</taxon>
    </lineage>
</organism>
<dbReference type="Proteomes" id="UP001166191">
    <property type="component" value="Unassembled WGS sequence"/>
</dbReference>
<evidence type="ECO:0000313" key="3">
    <source>
        <dbReference type="Proteomes" id="UP001166191"/>
    </source>
</evidence>
<name>A0ABS6AIL2_9RHOB</name>
<keyword evidence="1" id="KW-0472">Membrane</keyword>
<evidence type="ECO:0000256" key="1">
    <source>
        <dbReference type="SAM" id="Phobius"/>
    </source>
</evidence>
<evidence type="ECO:0008006" key="4">
    <source>
        <dbReference type="Google" id="ProtNLM"/>
    </source>
</evidence>
<feature type="transmembrane region" description="Helical" evidence="1">
    <location>
        <begin position="137"/>
        <end position="159"/>
    </location>
</feature>
<keyword evidence="1" id="KW-0812">Transmembrane</keyword>
<dbReference type="EMBL" id="JAHKNG010000014">
    <property type="protein sequence ID" value="MBU3030435.1"/>
    <property type="molecule type" value="Genomic_DNA"/>
</dbReference>
<sequence>MRRGGILPRILQSWWAPREVVRGLSAMPEAGKLVLLMAAMLIFLIAQAPLHAREAQLDPSVPLEGRMGGALLAVIFIMPLLAYGLASLVALLSRLTPWRLRPEDSRLALFWALLAVAPAMLLWGMVAGLVGPGAAQILTQGLVGIGFVVIWAAGIAALARKV</sequence>
<keyword evidence="3" id="KW-1185">Reference proteome</keyword>
<proteinExistence type="predicted"/>
<feature type="transmembrane region" description="Helical" evidence="1">
    <location>
        <begin position="107"/>
        <end position="131"/>
    </location>
</feature>
<comment type="caution">
    <text evidence="2">The sequence shown here is derived from an EMBL/GenBank/DDBJ whole genome shotgun (WGS) entry which is preliminary data.</text>
</comment>
<reference evidence="2" key="1">
    <citation type="submission" date="2021-06" db="EMBL/GenBank/DDBJ databases">
        <title>Paracoccus bacterium XHP0099 sp. nov., isolated from the surface waters of the Yellow Sea.</title>
        <authorList>
            <person name="Xue H."/>
            <person name="Zhang D."/>
        </authorList>
    </citation>
    <scope>NUCLEOTIDE SEQUENCE</scope>
    <source>
        <strain evidence="2">XHP0099</strain>
    </source>
</reference>
<keyword evidence="1" id="KW-1133">Transmembrane helix</keyword>
<feature type="transmembrane region" description="Helical" evidence="1">
    <location>
        <begin position="33"/>
        <end position="50"/>
    </location>
</feature>
<dbReference type="RefSeq" id="WP_216033113.1">
    <property type="nucleotide sequence ID" value="NZ_JAHKNG010000014.1"/>
</dbReference>
<evidence type="ECO:0000313" key="2">
    <source>
        <dbReference type="EMBL" id="MBU3030435.1"/>
    </source>
</evidence>